<dbReference type="Pfam" id="PF07670">
    <property type="entry name" value="Gate"/>
    <property type="match status" value="1"/>
</dbReference>
<organism evidence="4 5">
    <name type="scientific">Aminicella lysinilytica</name>
    <dbReference type="NCBI Taxonomy" id="433323"/>
    <lineage>
        <taxon>Bacteria</taxon>
        <taxon>Bacillati</taxon>
        <taxon>Bacillota</taxon>
        <taxon>Clostridia</taxon>
        <taxon>Peptostreptococcales</taxon>
        <taxon>Anaerovoracaceae</taxon>
        <taxon>Aminicella</taxon>
    </lineage>
</organism>
<evidence type="ECO:0000259" key="3">
    <source>
        <dbReference type="Pfam" id="PF07670"/>
    </source>
</evidence>
<accession>A0A4R6Q8E3</accession>
<comment type="caution">
    <text evidence="4">The sequence shown here is derived from an EMBL/GenBank/DDBJ whole genome shotgun (WGS) entry which is preliminary data.</text>
</comment>
<evidence type="ECO:0000256" key="1">
    <source>
        <dbReference type="SAM" id="MobiDB-lite"/>
    </source>
</evidence>
<dbReference type="InterPro" id="IPR011642">
    <property type="entry name" value="Gate_dom"/>
</dbReference>
<dbReference type="OrthoDB" id="9782481at2"/>
<evidence type="ECO:0000313" key="4">
    <source>
        <dbReference type="EMBL" id="TDP57933.1"/>
    </source>
</evidence>
<feature type="region of interest" description="Disordered" evidence="1">
    <location>
        <begin position="241"/>
        <end position="260"/>
    </location>
</feature>
<evidence type="ECO:0000313" key="5">
    <source>
        <dbReference type="Proteomes" id="UP000295500"/>
    </source>
</evidence>
<reference evidence="4 5" key="1">
    <citation type="submission" date="2019-03" db="EMBL/GenBank/DDBJ databases">
        <title>Genomic Encyclopedia of Type Strains, Phase IV (KMG-IV): sequencing the most valuable type-strain genomes for metagenomic binning, comparative biology and taxonomic classification.</title>
        <authorList>
            <person name="Goeker M."/>
        </authorList>
    </citation>
    <scope>NUCLEOTIDE SEQUENCE [LARGE SCALE GENOMIC DNA]</scope>
    <source>
        <strain evidence="4 5">DSM 28287</strain>
    </source>
</reference>
<evidence type="ECO:0000256" key="2">
    <source>
        <dbReference type="SAM" id="Phobius"/>
    </source>
</evidence>
<feature type="transmembrane region" description="Helical" evidence="2">
    <location>
        <begin position="165"/>
        <end position="187"/>
    </location>
</feature>
<sequence length="260" mass="27760">MMNFIWVGLVVIAIVCGVFTGQIADVQQAVFDFADDAVKLVFGLIGIMAFWLGLMRVAEKCGLTQKLSHALKPIMKRLFPDVPPEHPAMASMAMEIAANMLGLGDAATPFGLKAMGDLQTLNKTKDTATDAMCMFLAISTSSVTIIPTTVLAFRSSAGSANITEVVGPMLLCTIISTATGIICAKIFSKTKMWKLENVLAKEKAEGSFIPNNYYVPWEATTKEEIAAATEKVHLAVLKASADSGSGETDTETVNEAENEA</sequence>
<dbReference type="RefSeq" id="WP_133528092.1">
    <property type="nucleotide sequence ID" value="NZ_SNXO01000009.1"/>
</dbReference>
<keyword evidence="2" id="KW-0812">Transmembrane</keyword>
<feature type="compositionally biased region" description="Acidic residues" evidence="1">
    <location>
        <begin position="248"/>
        <end position="260"/>
    </location>
</feature>
<dbReference type="AlphaFoldDB" id="A0A4R6Q8E3"/>
<feature type="transmembrane region" description="Helical" evidence="2">
    <location>
        <begin position="40"/>
        <end position="58"/>
    </location>
</feature>
<keyword evidence="5" id="KW-1185">Reference proteome</keyword>
<keyword evidence="2" id="KW-0472">Membrane</keyword>
<protein>
    <submittedName>
        <fullName evidence="4">Spore maturation protein A</fullName>
    </submittedName>
</protein>
<name>A0A4R6Q8E3_9FIRM</name>
<keyword evidence="2" id="KW-1133">Transmembrane helix</keyword>
<dbReference type="Proteomes" id="UP000295500">
    <property type="component" value="Unassembled WGS sequence"/>
</dbReference>
<dbReference type="EMBL" id="SNXO01000009">
    <property type="protein sequence ID" value="TDP57933.1"/>
    <property type="molecule type" value="Genomic_DNA"/>
</dbReference>
<feature type="transmembrane region" description="Helical" evidence="2">
    <location>
        <begin position="131"/>
        <end position="153"/>
    </location>
</feature>
<proteinExistence type="predicted"/>
<gene>
    <name evidence="4" type="ORF">EV211_10943</name>
</gene>
<feature type="domain" description="Nucleoside transporter/FeoB GTPase Gate" evidence="3">
    <location>
        <begin position="42"/>
        <end position="151"/>
    </location>
</feature>